<feature type="transmembrane region" description="Helical" evidence="1">
    <location>
        <begin position="203"/>
        <end position="223"/>
    </location>
</feature>
<feature type="transmembrane region" description="Helical" evidence="1">
    <location>
        <begin position="161"/>
        <end position="183"/>
    </location>
</feature>
<reference evidence="2 3" key="1">
    <citation type="submission" date="2023-06" db="EMBL/GenBank/DDBJ databases">
        <title>Paenibacillus polygonum sp. nov., an endophytic bacterium, isolated from Polygonum lapathifolium L. in Nanji Wetland National Nature Reserve, South of Poyang Lake, Jiangxi Province, China.</title>
        <authorList>
            <person name="Yu Z."/>
        </authorList>
    </citation>
    <scope>NUCLEOTIDE SEQUENCE [LARGE SCALE GENOMIC DNA]</scope>
    <source>
        <strain evidence="2 3">C31</strain>
    </source>
</reference>
<feature type="transmembrane region" description="Helical" evidence="1">
    <location>
        <begin position="108"/>
        <end position="128"/>
    </location>
</feature>
<dbReference type="Proteomes" id="UP001236415">
    <property type="component" value="Chromosome"/>
</dbReference>
<keyword evidence="1" id="KW-0812">Transmembrane</keyword>
<keyword evidence="1" id="KW-0472">Membrane</keyword>
<organism evidence="2 3">
    <name type="scientific">Paenibacillus polygoni</name>
    <dbReference type="NCBI Taxonomy" id="3050112"/>
    <lineage>
        <taxon>Bacteria</taxon>
        <taxon>Bacillati</taxon>
        <taxon>Bacillota</taxon>
        <taxon>Bacilli</taxon>
        <taxon>Bacillales</taxon>
        <taxon>Paenibacillaceae</taxon>
        <taxon>Paenibacillus</taxon>
    </lineage>
</organism>
<evidence type="ECO:0000313" key="3">
    <source>
        <dbReference type="Proteomes" id="UP001236415"/>
    </source>
</evidence>
<feature type="transmembrane region" description="Helical" evidence="1">
    <location>
        <begin position="47"/>
        <end position="69"/>
    </location>
</feature>
<dbReference type="EMBL" id="CP127162">
    <property type="protein sequence ID" value="WIV17596.1"/>
    <property type="molecule type" value="Genomic_DNA"/>
</dbReference>
<name>A0ABY8WZJ7_9BACL</name>
<sequence>MPLTFAHPAAVLPFIRNRTYLHFPALVLGSMAPDFEYFLRGRPSGEIGHTIIGFMTLNLFLVVLAYLVYRYIVYPPIFTNLPADVQNVLTSSSSSSFPRSKHPRKPKVIHVLVFVYSAWLGMATHVIWDSFTHQGGFMVLRWSLLQETLSISTYDLPVYKILQHGSTLFGLTIIFLFSLSRLWKHPSEVRISANSLHFNSKKWRYWLSLGVLMIVIFVLWMVIDPLSLSEYGVLVVRVIDSVIISFLLLSLVSLFWGPSSFRKRQ</sequence>
<proteinExistence type="predicted"/>
<gene>
    <name evidence="2" type="ORF">QPK24_14305</name>
</gene>
<dbReference type="InterPro" id="IPR025238">
    <property type="entry name" value="DUF4184"/>
</dbReference>
<feature type="transmembrane region" description="Helical" evidence="1">
    <location>
        <begin position="235"/>
        <end position="256"/>
    </location>
</feature>
<keyword evidence="1" id="KW-1133">Transmembrane helix</keyword>
<protein>
    <submittedName>
        <fullName evidence="2">DUF4184 family protein</fullName>
    </submittedName>
</protein>
<accession>A0ABY8WZJ7</accession>
<evidence type="ECO:0000313" key="2">
    <source>
        <dbReference type="EMBL" id="WIV17596.1"/>
    </source>
</evidence>
<evidence type="ECO:0000256" key="1">
    <source>
        <dbReference type="SAM" id="Phobius"/>
    </source>
</evidence>
<keyword evidence="3" id="KW-1185">Reference proteome</keyword>
<dbReference type="Pfam" id="PF13803">
    <property type="entry name" value="DUF4184"/>
    <property type="match status" value="1"/>
</dbReference>
<dbReference type="RefSeq" id="WP_285742181.1">
    <property type="nucleotide sequence ID" value="NZ_CP127162.1"/>
</dbReference>